<evidence type="ECO:0000313" key="3">
    <source>
        <dbReference type="Proteomes" id="UP000270094"/>
    </source>
</evidence>
<dbReference type="Proteomes" id="UP000270094">
    <property type="component" value="Unassembled WGS sequence"/>
</dbReference>
<evidence type="ECO:0000313" key="2">
    <source>
        <dbReference type="EMBL" id="VDM65444.1"/>
    </source>
</evidence>
<organism evidence="2 3">
    <name type="scientific">Strongylus vulgaris</name>
    <name type="common">Blood worm</name>
    <dbReference type="NCBI Taxonomy" id="40348"/>
    <lineage>
        <taxon>Eukaryota</taxon>
        <taxon>Metazoa</taxon>
        <taxon>Ecdysozoa</taxon>
        <taxon>Nematoda</taxon>
        <taxon>Chromadorea</taxon>
        <taxon>Rhabditida</taxon>
        <taxon>Rhabditina</taxon>
        <taxon>Rhabditomorpha</taxon>
        <taxon>Strongyloidea</taxon>
        <taxon>Strongylidae</taxon>
        <taxon>Strongylus</taxon>
    </lineage>
</organism>
<protein>
    <submittedName>
        <fullName evidence="2">Uncharacterized protein</fullName>
    </submittedName>
</protein>
<dbReference type="OrthoDB" id="5877342at2759"/>
<sequence length="254" mass="29188">MGGFLLLVGNKSTIVGKLGGWFEWSLPFAAESNWVHLLFALTLQQISTFLLFTWLTINCVSRSSEEEDLQLKTGSAEQREEKFEKTAEKKKMSSVLLKGNKSGETLQSKQQSISKASAAAKVSTEDKTQFDDDADKTQIDEADKYNVQPAVKVSAEKWIPYPVVKELTKSEKKRKAELLEKDKQKKIAEGFYQPRSDLDDTLDQVKSLDMERSEARFSWLRGIRVFITVLWLLNRWNRAKLNKLFYDLFARMMI</sequence>
<dbReference type="AlphaFoldDB" id="A0A3P7IIN8"/>
<reference evidence="2 3" key="1">
    <citation type="submission" date="2018-11" db="EMBL/GenBank/DDBJ databases">
        <authorList>
            <consortium name="Pathogen Informatics"/>
        </authorList>
    </citation>
    <scope>NUCLEOTIDE SEQUENCE [LARGE SCALE GENOMIC DNA]</scope>
</reference>
<proteinExistence type="predicted"/>
<feature type="region of interest" description="Disordered" evidence="1">
    <location>
        <begin position="68"/>
        <end position="87"/>
    </location>
</feature>
<feature type="compositionally biased region" description="Basic and acidic residues" evidence="1">
    <location>
        <begin position="77"/>
        <end position="87"/>
    </location>
</feature>
<evidence type="ECO:0000256" key="1">
    <source>
        <dbReference type="SAM" id="MobiDB-lite"/>
    </source>
</evidence>
<gene>
    <name evidence="2" type="ORF">SVUK_LOCUS442</name>
</gene>
<accession>A0A3P7IIN8</accession>
<dbReference type="EMBL" id="UYYB01000722">
    <property type="protein sequence ID" value="VDM65444.1"/>
    <property type="molecule type" value="Genomic_DNA"/>
</dbReference>
<name>A0A3P7IIN8_STRVU</name>
<keyword evidence="3" id="KW-1185">Reference proteome</keyword>